<evidence type="ECO:0000313" key="5">
    <source>
        <dbReference type="Proteomes" id="UP000199391"/>
    </source>
</evidence>
<dbReference type="Pfam" id="PF02541">
    <property type="entry name" value="Ppx-GppA"/>
    <property type="match status" value="1"/>
</dbReference>
<dbReference type="InterPro" id="IPR043129">
    <property type="entry name" value="ATPase_NBD"/>
</dbReference>
<reference evidence="5" key="1">
    <citation type="submission" date="2016-10" db="EMBL/GenBank/DDBJ databases">
        <authorList>
            <person name="Varghese N."/>
            <person name="Submissions S."/>
        </authorList>
    </citation>
    <scope>NUCLEOTIDE SEQUENCE [LARGE SCALE GENOMIC DNA]</scope>
    <source>
        <strain evidence="5">CGMCC 1.11014</strain>
    </source>
</reference>
<evidence type="ECO:0000313" key="4">
    <source>
        <dbReference type="EMBL" id="SFV14155.1"/>
    </source>
</evidence>
<dbReference type="PANTHER" id="PTHR30005:SF0">
    <property type="entry name" value="RETROGRADE REGULATION PROTEIN 2"/>
    <property type="match status" value="1"/>
</dbReference>
<dbReference type="RefSeq" id="WP_093559782.1">
    <property type="nucleotide sequence ID" value="NZ_FPBO01000041.1"/>
</dbReference>
<gene>
    <name evidence="4" type="ORF">SAMN05216552_104133</name>
</gene>
<sequence>MYAAVDLGSNSFRLAIGQHDGDAIRVLKSAREPIRLAAGLDAAGNLTEAAMQAALSCLKNFRMVLAGYELEAVRVVATSTLRLAKNAPAFLPAAERALGHPIEVISGEEEGRLIYMGVSNALALPGERRLVIDIGGGSTELILGRGADIERVESFSIGSVKQSLAFFIGGRVDAPSFEAAVLSARSHFEDAAPPYHPQYWTQAYGSSGTIRAIAEIIEKNKVGKGDMSAASLEALKQRFIAFGHVNKIEMTGLRPDRAGTIIGGLAVLIALVHELGIAALQPIEAGLRVGVMWDLYLRSTKRDRREESVRAFLRKFHVDEGRADRVAEYASALYAQMKPATDAYPRLLYWSALLHEVGVAVSQTGYHKHAGYMVENADLPGFTAREQKAMGRLIVAQKGNLRKVGEALTDPDFAKAVVALRLALLFMHARIELDFRELKLRMKNRIELEIKREWVADHPTVSYWMEKEQEQWDELGVDFSIKAIA</sequence>
<evidence type="ECO:0000256" key="1">
    <source>
        <dbReference type="ARBA" id="ARBA00022801"/>
    </source>
</evidence>
<dbReference type="Gene3D" id="3.30.420.150">
    <property type="entry name" value="Exopolyphosphatase. Domain 2"/>
    <property type="match status" value="1"/>
</dbReference>
<dbReference type="PIRSF" id="PIRSF001267">
    <property type="entry name" value="Pyrophosphatase_GppA_Ppx"/>
    <property type="match status" value="1"/>
</dbReference>
<dbReference type="STRING" id="1035707.SAMN05216552_104133"/>
<dbReference type="OrthoDB" id="9793035at2"/>
<dbReference type="EMBL" id="FPBO01000041">
    <property type="protein sequence ID" value="SFV14155.1"/>
    <property type="molecule type" value="Genomic_DNA"/>
</dbReference>
<dbReference type="InterPro" id="IPR003695">
    <property type="entry name" value="Ppx_GppA_N"/>
</dbReference>
<dbReference type="SUPFAM" id="SSF53067">
    <property type="entry name" value="Actin-like ATPase domain"/>
    <property type="match status" value="2"/>
</dbReference>
<dbReference type="FunFam" id="3.30.420.40:FF:000023">
    <property type="entry name" value="Guanosine-5'-triphosphate,3'-diphosphate pyrophosphatase"/>
    <property type="match status" value="1"/>
</dbReference>
<dbReference type="AlphaFoldDB" id="A0A1I7LWX8"/>
<dbReference type="PANTHER" id="PTHR30005">
    <property type="entry name" value="EXOPOLYPHOSPHATASE"/>
    <property type="match status" value="1"/>
</dbReference>
<dbReference type="Proteomes" id="UP000199391">
    <property type="component" value="Unassembled WGS sequence"/>
</dbReference>
<feature type="domain" description="Ppx/GppA phosphatase N-terminal" evidence="2">
    <location>
        <begin position="18"/>
        <end position="297"/>
    </location>
</feature>
<accession>A0A1I7LWX8</accession>
<feature type="domain" description="Ppx/GppA phosphatase C-terminal" evidence="3">
    <location>
        <begin position="305"/>
        <end position="469"/>
    </location>
</feature>
<keyword evidence="1" id="KW-0378">Hydrolase</keyword>
<proteinExistence type="predicted"/>
<dbReference type="InterPro" id="IPR030673">
    <property type="entry name" value="PyroPPase_GppA_Ppx"/>
</dbReference>
<evidence type="ECO:0000259" key="2">
    <source>
        <dbReference type="Pfam" id="PF02541"/>
    </source>
</evidence>
<dbReference type="SUPFAM" id="SSF109604">
    <property type="entry name" value="HD-domain/PDEase-like"/>
    <property type="match status" value="1"/>
</dbReference>
<name>A0A1I7LWX8_9BURK</name>
<organism evidence="4 5">
    <name type="scientific">Pseudoduganella namucuonensis</name>
    <dbReference type="NCBI Taxonomy" id="1035707"/>
    <lineage>
        <taxon>Bacteria</taxon>
        <taxon>Pseudomonadati</taxon>
        <taxon>Pseudomonadota</taxon>
        <taxon>Betaproteobacteria</taxon>
        <taxon>Burkholderiales</taxon>
        <taxon>Oxalobacteraceae</taxon>
        <taxon>Telluria group</taxon>
        <taxon>Pseudoduganella</taxon>
    </lineage>
</organism>
<keyword evidence="5" id="KW-1185">Reference proteome</keyword>
<dbReference type="GO" id="GO:0016462">
    <property type="term" value="F:pyrophosphatase activity"/>
    <property type="evidence" value="ECO:0007669"/>
    <property type="project" value="TreeGrafter"/>
</dbReference>
<dbReference type="Gene3D" id="3.30.420.40">
    <property type="match status" value="1"/>
</dbReference>
<evidence type="ECO:0000259" key="3">
    <source>
        <dbReference type="Pfam" id="PF21447"/>
    </source>
</evidence>
<protein>
    <submittedName>
        <fullName evidence="4">Exopolyphosphatase / guanosine-5'-triphosphate,3'-diphosphate pyrophosphatase</fullName>
    </submittedName>
</protein>
<dbReference type="InterPro" id="IPR050273">
    <property type="entry name" value="GppA/Ppx_hydrolase"/>
</dbReference>
<dbReference type="Gene3D" id="1.10.3210.10">
    <property type="entry name" value="Hypothetical protein af1432"/>
    <property type="match status" value="1"/>
</dbReference>
<dbReference type="Pfam" id="PF21447">
    <property type="entry name" value="Ppx-GppA_III"/>
    <property type="match status" value="1"/>
</dbReference>
<dbReference type="CDD" id="cd24053">
    <property type="entry name" value="ASKHA_NBD_EcPPX-GppA-like"/>
    <property type="match status" value="1"/>
</dbReference>
<dbReference type="InterPro" id="IPR048950">
    <property type="entry name" value="Ppx_GppA_C"/>
</dbReference>